<gene>
    <name evidence="1" type="ORF">SDC9_171525</name>
</gene>
<evidence type="ECO:0000313" key="1">
    <source>
        <dbReference type="EMBL" id="MPN24131.1"/>
    </source>
</evidence>
<dbReference type="EMBL" id="VSSQ01072859">
    <property type="protein sequence ID" value="MPN24131.1"/>
    <property type="molecule type" value="Genomic_DNA"/>
</dbReference>
<reference evidence="1" key="1">
    <citation type="submission" date="2019-08" db="EMBL/GenBank/DDBJ databases">
        <authorList>
            <person name="Kucharzyk K."/>
            <person name="Murdoch R.W."/>
            <person name="Higgins S."/>
            <person name="Loffler F."/>
        </authorList>
    </citation>
    <scope>NUCLEOTIDE SEQUENCE</scope>
</reference>
<sequence length="147" mass="16254">MSRVTEDCIARRVAQHAQACDMQDGVVVLSAIPEGLVQRTVGRIEAGPRHVDDENIVAVTAASSRLTTSVVIGLQEIDGEQQGSRSFEGAQEWGRASQRYHVGQNRRLQTGRKDGVVLMDEFHGIHRCRIGYQRAGKFSVRRCANPQ</sequence>
<organism evidence="1">
    <name type="scientific">bioreactor metagenome</name>
    <dbReference type="NCBI Taxonomy" id="1076179"/>
    <lineage>
        <taxon>unclassified sequences</taxon>
        <taxon>metagenomes</taxon>
        <taxon>ecological metagenomes</taxon>
    </lineage>
</organism>
<dbReference type="AlphaFoldDB" id="A0A645GB50"/>
<proteinExistence type="predicted"/>
<name>A0A645GB50_9ZZZZ</name>
<accession>A0A645GB50</accession>
<protein>
    <submittedName>
        <fullName evidence="1">Uncharacterized protein</fullName>
    </submittedName>
</protein>
<comment type="caution">
    <text evidence="1">The sequence shown here is derived from an EMBL/GenBank/DDBJ whole genome shotgun (WGS) entry which is preliminary data.</text>
</comment>